<name>A0ABU6KPD8_ENTAS</name>
<gene>
    <name evidence="9" type="ORF">QAA55_005185</name>
</gene>
<feature type="transmembrane region" description="Helical" evidence="5">
    <location>
        <begin position="96"/>
        <end position="116"/>
    </location>
</feature>
<dbReference type="PANTHER" id="PTHR37422">
    <property type="entry name" value="TEICHURONIC ACID BIOSYNTHESIS PROTEIN TUAE"/>
    <property type="match status" value="1"/>
</dbReference>
<reference evidence="9 10" key="1">
    <citation type="journal article" date="2023" name="Nat. Commun.">
        <title>Genomic dissection of endemic carbapenem resistance reveals metallo-beta-lactamase dissemination through clonal, plasmid and integron transfer.</title>
        <authorList>
            <person name="Macesic N."/>
            <person name="Hawkey J."/>
            <person name="Vezina B."/>
            <person name="Wisniewski J.A."/>
            <person name="Cottingham H."/>
            <person name="Blakeway L.V."/>
            <person name="Harshegyi T."/>
            <person name="Pragastis K."/>
            <person name="Badoordeen G.Z."/>
            <person name="Dennison A."/>
            <person name="Spelman D.W."/>
            <person name="Jenney A.W.J."/>
            <person name="Peleg A.Y."/>
        </authorList>
    </citation>
    <scope>NUCLEOTIDE SEQUENCE [LARGE SCALE GENOMIC DNA]</scope>
    <source>
        <strain evidence="9 10">CPO239</strain>
    </source>
</reference>
<dbReference type="Proteomes" id="UP001175344">
    <property type="component" value="Unassembled WGS sequence"/>
</dbReference>
<feature type="transmembrane region" description="Helical" evidence="5">
    <location>
        <begin position="344"/>
        <end position="363"/>
    </location>
</feature>
<feature type="domain" description="Protein glycosylation ligase" evidence="8">
    <location>
        <begin position="164"/>
        <end position="190"/>
    </location>
</feature>
<dbReference type="Pfam" id="PF11846">
    <property type="entry name" value="Wzy_C_2"/>
    <property type="match status" value="1"/>
</dbReference>
<comment type="caution">
    <text evidence="9">The sequence shown here is derived from an EMBL/GenBank/DDBJ whole genome shotgun (WGS) entry which is preliminary data.</text>
</comment>
<dbReference type="InterPro" id="IPR021797">
    <property type="entry name" value="Wzy_C_2"/>
</dbReference>
<keyword evidence="10" id="KW-1185">Reference proteome</keyword>
<evidence type="ECO:0000256" key="1">
    <source>
        <dbReference type="ARBA" id="ARBA00004141"/>
    </source>
</evidence>
<proteinExistence type="predicted"/>
<keyword evidence="2 5" id="KW-0812">Transmembrane</keyword>
<dbReference type="PANTHER" id="PTHR37422:SF13">
    <property type="entry name" value="LIPOPOLYSACCHARIDE BIOSYNTHESIS PROTEIN PA4999-RELATED"/>
    <property type="match status" value="1"/>
</dbReference>
<evidence type="ECO:0000259" key="6">
    <source>
        <dbReference type="Pfam" id="PF04932"/>
    </source>
</evidence>
<feature type="transmembrane region" description="Helical" evidence="5">
    <location>
        <begin position="12"/>
        <end position="32"/>
    </location>
</feature>
<organism evidence="9 10">
    <name type="scientific">Enterobacter asburiae</name>
    <dbReference type="NCBI Taxonomy" id="61645"/>
    <lineage>
        <taxon>Bacteria</taxon>
        <taxon>Pseudomonadati</taxon>
        <taxon>Pseudomonadota</taxon>
        <taxon>Gammaproteobacteria</taxon>
        <taxon>Enterobacterales</taxon>
        <taxon>Enterobacteriaceae</taxon>
        <taxon>Enterobacter</taxon>
        <taxon>Enterobacter cloacae complex</taxon>
    </lineage>
</organism>
<evidence type="ECO:0000313" key="10">
    <source>
        <dbReference type="Proteomes" id="UP001175344"/>
    </source>
</evidence>
<feature type="transmembrane region" description="Helical" evidence="5">
    <location>
        <begin position="422"/>
        <end position="447"/>
    </location>
</feature>
<comment type="subcellular location">
    <subcellularLocation>
        <location evidence="1">Membrane</location>
        <topology evidence="1">Multi-pass membrane protein</topology>
    </subcellularLocation>
</comment>
<feature type="domain" description="Virulence factor membrane-bound polymerase C-terminal" evidence="7">
    <location>
        <begin position="372"/>
        <end position="501"/>
    </location>
</feature>
<sequence>MRKLTLVKLSTSLLLTCLLIYFLIVLSVYIPNMGGNGLNLPQNILAWIAIGVIVCILFSVAIVKKTIKWNEPFLLFAVGSILIILPFGWSDYPRNIFAIPRFMGLIGGLFFYLALLQVRQSPVCKRRLLFILVWSVVIQTVMAFWQASQTVPENAMEFVPGSRPYGIFQQVNVLASFVATGFCIALWFLFRGRTWRNRLLWLLLIAIFTVTLDLLQSRTGVAGVLLYSLFILTIRFKARQKGVFTVYCITVAAALAIIHMMKYFGVSLVFLELLGTVNKTGSTLERIAILKATLEMIRQHPLSGWGYGSFEYVLSRISLNDFHHFITTSVDHAHNEFLFEWAEGGILAVAGMFCMVAGFCMPLRHVTRAAVARWGLAIPIIVHMMLEYPLIQSVPHWIVLLLLCRLAAPEHMPSLHTGSRSMTGAVLATSLTGIIFLGVGVHTNVALTRFERNGMKNFSPCKALLNPWIQWDRWQYDEHTALLIRYNTERDPELLKRYARWGIYYLQRKNDLYVFQNLVRINKVFQDKLQDKWLSEQWKDYYSEASRKLTGDKRLVQ</sequence>
<feature type="transmembrane region" description="Helical" evidence="5">
    <location>
        <begin position="72"/>
        <end position="90"/>
    </location>
</feature>
<feature type="transmembrane region" description="Helical" evidence="5">
    <location>
        <begin position="370"/>
        <end position="391"/>
    </location>
</feature>
<accession>A0ABU6KPD8</accession>
<evidence type="ECO:0000256" key="4">
    <source>
        <dbReference type="ARBA" id="ARBA00023136"/>
    </source>
</evidence>
<dbReference type="Pfam" id="PF04932">
    <property type="entry name" value="Wzy_C"/>
    <property type="match status" value="1"/>
</dbReference>
<feature type="transmembrane region" description="Helical" evidence="5">
    <location>
        <begin position="44"/>
        <end position="63"/>
    </location>
</feature>
<evidence type="ECO:0000256" key="5">
    <source>
        <dbReference type="SAM" id="Phobius"/>
    </source>
</evidence>
<evidence type="ECO:0000256" key="2">
    <source>
        <dbReference type="ARBA" id="ARBA00022692"/>
    </source>
</evidence>
<feature type="transmembrane region" description="Helical" evidence="5">
    <location>
        <begin position="221"/>
        <end position="237"/>
    </location>
</feature>
<evidence type="ECO:0000259" key="7">
    <source>
        <dbReference type="Pfam" id="PF11846"/>
    </source>
</evidence>
<evidence type="ECO:0000313" key="9">
    <source>
        <dbReference type="EMBL" id="MEC5727805.1"/>
    </source>
</evidence>
<evidence type="ECO:0000259" key="8">
    <source>
        <dbReference type="Pfam" id="PF15864"/>
    </source>
</evidence>
<feature type="transmembrane region" description="Helical" evidence="5">
    <location>
        <begin position="199"/>
        <end position="215"/>
    </location>
</feature>
<evidence type="ECO:0000256" key="3">
    <source>
        <dbReference type="ARBA" id="ARBA00022989"/>
    </source>
</evidence>
<feature type="transmembrane region" description="Helical" evidence="5">
    <location>
        <begin position="128"/>
        <end position="147"/>
    </location>
</feature>
<feature type="transmembrane region" description="Helical" evidence="5">
    <location>
        <begin position="167"/>
        <end position="190"/>
    </location>
</feature>
<feature type="domain" description="O-antigen ligase-related" evidence="6">
    <location>
        <begin position="204"/>
        <end position="351"/>
    </location>
</feature>
<protein>
    <submittedName>
        <fullName evidence="9">Wzy polymerase domain-containing protein</fullName>
    </submittedName>
</protein>
<dbReference type="InterPro" id="IPR031726">
    <property type="entry name" value="PglL_A"/>
</dbReference>
<feature type="transmembrane region" description="Helical" evidence="5">
    <location>
        <begin position="244"/>
        <end position="264"/>
    </location>
</feature>
<keyword evidence="4 5" id="KW-0472">Membrane</keyword>
<dbReference type="Pfam" id="PF15864">
    <property type="entry name" value="PglL_A"/>
    <property type="match status" value="1"/>
</dbReference>
<dbReference type="InterPro" id="IPR051533">
    <property type="entry name" value="WaaL-like"/>
</dbReference>
<dbReference type="RefSeq" id="WP_162184399.1">
    <property type="nucleotide sequence ID" value="NZ_CP056711.1"/>
</dbReference>
<dbReference type="InterPro" id="IPR007016">
    <property type="entry name" value="O-antigen_ligase-rel_domated"/>
</dbReference>
<keyword evidence="3 5" id="KW-1133">Transmembrane helix</keyword>
<dbReference type="EMBL" id="JARTQQ020000001">
    <property type="protein sequence ID" value="MEC5727805.1"/>
    <property type="molecule type" value="Genomic_DNA"/>
</dbReference>